<dbReference type="GO" id="GO:0000466">
    <property type="term" value="P:maturation of 5.8S rRNA from tricistronic rRNA transcript (SSU-rRNA, 5.8S rRNA, LSU-rRNA)"/>
    <property type="evidence" value="ECO:0007669"/>
    <property type="project" value="TreeGrafter"/>
</dbReference>
<dbReference type="VEuPathDB" id="FungiDB:I302_02846"/>
<dbReference type="GO" id="GO:0042134">
    <property type="term" value="F:rRNA primary transcript binding"/>
    <property type="evidence" value="ECO:0007669"/>
    <property type="project" value="InterPro"/>
</dbReference>
<dbReference type="PANTHER" id="PTHR37792">
    <property type="entry name" value="RIBONUCLEASE MRP PROTEIN SUBUNIT RMP1"/>
    <property type="match status" value="1"/>
</dbReference>
<evidence type="ECO:0008006" key="5">
    <source>
        <dbReference type="Google" id="ProtNLM"/>
    </source>
</evidence>
<name>A0A1B9GAE8_9TREE</name>
<evidence type="ECO:0000313" key="2">
    <source>
        <dbReference type="EMBL" id="OCF27996.1"/>
    </source>
</evidence>
<dbReference type="Proteomes" id="UP000092730">
    <property type="component" value="Chromosome 2"/>
</dbReference>
<evidence type="ECO:0000313" key="3">
    <source>
        <dbReference type="EMBL" id="WVW82133.1"/>
    </source>
</evidence>
<dbReference type="EMBL" id="CP144542">
    <property type="protein sequence ID" value="WVW82133.1"/>
    <property type="molecule type" value="Genomic_DNA"/>
</dbReference>
<feature type="compositionally biased region" description="Polar residues" evidence="1">
    <location>
        <begin position="206"/>
        <end position="216"/>
    </location>
</feature>
<reference evidence="2" key="1">
    <citation type="submission" date="2013-07" db="EMBL/GenBank/DDBJ databases">
        <title>The Genome Sequence of Cryptococcus bestiolae CBS10118.</title>
        <authorList>
            <consortium name="The Broad Institute Genome Sequencing Platform"/>
            <person name="Cuomo C."/>
            <person name="Litvintseva A."/>
            <person name="Chen Y."/>
            <person name="Heitman J."/>
            <person name="Sun S."/>
            <person name="Springer D."/>
            <person name="Dromer F."/>
            <person name="Young S.K."/>
            <person name="Zeng Q."/>
            <person name="Gargeya S."/>
            <person name="Fitzgerald M."/>
            <person name="Abouelleil A."/>
            <person name="Alvarado L."/>
            <person name="Berlin A.M."/>
            <person name="Chapman S.B."/>
            <person name="Dewar J."/>
            <person name="Goldberg J."/>
            <person name="Griggs A."/>
            <person name="Gujja S."/>
            <person name="Hansen M."/>
            <person name="Howarth C."/>
            <person name="Imamovic A."/>
            <person name="Larimer J."/>
            <person name="McCowan C."/>
            <person name="Murphy C."/>
            <person name="Pearson M."/>
            <person name="Priest M."/>
            <person name="Roberts A."/>
            <person name="Saif S."/>
            <person name="Shea T."/>
            <person name="Sykes S."/>
            <person name="Wortman J."/>
            <person name="Nusbaum C."/>
            <person name="Birren B."/>
        </authorList>
    </citation>
    <scope>NUCLEOTIDE SEQUENCE [LARGE SCALE GENOMIC DNA]</scope>
    <source>
        <strain evidence="2">CBS 10118</strain>
    </source>
</reference>
<dbReference type="GO" id="GO:0000294">
    <property type="term" value="P:nuclear-transcribed mRNA catabolic process, RNase MRP-dependent"/>
    <property type="evidence" value="ECO:0007669"/>
    <property type="project" value="TreeGrafter"/>
</dbReference>
<feature type="compositionally biased region" description="Low complexity" evidence="1">
    <location>
        <begin position="236"/>
        <end position="255"/>
    </location>
</feature>
<organism evidence="2">
    <name type="scientific">Kwoniella bestiolae CBS 10118</name>
    <dbReference type="NCBI Taxonomy" id="1296100"/>
    <lineage>
        <taxon>Eukaryota</taxon>
        <taxon>Fungi</taxon>
        <taxon>Dikarya</taxon>
        <taxon>Basidiomycota</taxon>
        <taxon>Agaricomycotina</taxon>
        <taxon>Tremellomycetes</taxon>
        <taxon>Tremellales</taxon>
        <taxon>Cryptococcaceae</taxon>
        <taxon>Kwoniella</taxon>
    </lineage>
</organism>
<protein>
    <recommendedName>
        <fullName evidence="5">Nucleolus and neural progenitor protein-like N-terminal domain-containing protein</fullName>
    </recommendedName>
</protein>
<dbReference type="RefSeq" id="XP_019049066.1">
    <property type="nucleotide sequence ID" value="XM_019189504.1"/>
</dbReference>
<dbReference type="AlphaFoldDB" id="A0A1B9GAE8"/>
<dbReference type="PANTHER" id="PTHR37792:SF1">
    <property type="entry name" value="RIBONUCLEASE MRP PROTEIN SUBUNIT RMP1"/>
    <property type="match status" value="1"/>
</dbReference>
<keyword evidence="4" id="KW-1185">Reference proteome</keyword>
<proteinExistence type="predicted"/>
<feature type="compositionally biased region" description="Polar residues" evidence="1">
    <location>
        <begin position="224"/>
        <end position="235"/>
    </location>
</feature>
<dbReference type="GO" id="GO:0000172">
    <property type="term" value="C:ribonuclease MRP complex"/>
    <property type="evidence" value="ECO:0007669"/>
    <property type="project" value="InterPro"/>
</dbReference>
<dbReference type="KEGG" id="kbi:30207245"/>
<dbReference type="InterPro" id="IPR047205">
    <property type="entry name" value="RMP1"/>
</dbReference>
<evidence type="ECO:0000313" key="4">
    <source>
        <dbReference type="Proteomes" id="UP000092730"/>
    </source>
</evidence>
<sequence length="369" mass="40912">MSIIGTPSSAGPSTPITRLHIHPSVPSHLSTELSFLQTLLLRARDQHRTQLFLRRMYEVLKMGKLILKYVKDTSIVDEQGWEKRRLRGEQLVCRTIKSLFTAQRFTSQIIELHHFLPLQTSTLAIYARLCTITMNIAQGLGMDLEQLISLGGQIHSRKKRSVLVDMQDRAVELGPGVMVIDGSENDMNIHGVELGEKIERQSSIFNSSVHQSTTQPDIPKPSNHKQPQSPLSLIGSSRPVSASSAVRSRSPVIPSTSEHQEITSAPVNPGNASAPVPPWTDVEQIPSKGLAQEEKPRKKKKSPFDIDSIFDSVPPLSAKHKDHDLGSSKISSESKKQKAPSRPDADMDKSTKKVSKKKKKDAMDDIFGF</sequence>
<accession>A0A1B9GAE8</accession>
<reference evidence="3" key="2">
    <citation type="submission" date="2013-07" db="EMBL/GenBank/DDBJ databases">
        <authorList>
            <consortium name="The Broad Institute Genome Sequencing Platform"/>
            <person name="Cuomo C."/>
            <person name="Litvintseva A."/>
            <person name="Chen Y."/>
            <person name="Heitman J."/>
            <person name="Sun S."/>
            <person name="Springer D."/>
            <person name="Dromer F."/>
            <person name="Young S.K."/>
            <person name="Zeng Q."/>
            <person name="Gargeya S."/>
            <person name="Fitzgerald M."/>
            <person name="Abouelleil A."/>
            <person name="Alvarado L."/>
            <person name="Berlin A.M."/>
            <person name="Chapman S.B."/>
            <person name="Dewar J."/>
            <person name="Goldberg J."/>
            <person name="Griggs A."/>
            <person name="Gujja S."/>
            <person name="Hansen M."/>
            <person name="Howarth C."/>
            <person name="Imamovic A."/>
            <person name="Larimer J."/>
            <person name="McCowan C."/>
            <person name="Murphy C."/>
            <person name="Pearson M."/>
            <person name="Priest M."/>
            <person name="Roberts A."/>
            <person name="Saif S."/>
            <person name="Shea T."/>
            <person name="Sykes S."/>
            <person name="Wortman J."/>
            <person name="Nusbaum C."/>
            <person name="Birren B."/>
        </authorList>
    </citation>
    <scope>NUCLEOTIDE SEQUENCE</scope>
    <source>
        <strain evidence="3">CBS 10118</strain>
    </source>
</reference>
<reference evidence="2" key="3">
    <citation type="submission" date="2014-01" db="EMBL/GenBank/DDBJ databases">
        <title>Evolution of pathogenesis and genome organization in the Tremellales.</title>
        <authorList>
            <person name="Cuomo C."/>
            <person name="Litvintseva A."/>
            <person name="Heitman J."/>
            <person name="Chen Y."/>
            <person name="Sun S."/>
            <person name="Springer D."/>
            <person name="Dromer F."/>
            <person name="Young S."/>
            <person name="Zeng Q."/>
            <person name="Chapman S."/>
            <person name="Gujja S."/>
            <person name="Saif S."/>
            <person name="Birren B."/>
        </authorList>
    </citation>
    <scope>NUCLEOTIDE SEQUENCE</scope>
    <source>
        <strain evidence="2">CBS 10118</strain>
    </source>
</reference>
<evidence type="ECO:0000256" key="1">
    <source>
        <dbReference type="SAM" id="MobiDB-lite"/>
    </source>
</evidence>
<dbReference type="EMBL" id="KI894019">
    <property type="protein sequence ID" value="OCF27996.1"/>
    <property type="molecule type" value="Genomic_DNA"/>
</dbReference>
<dbReference type="GeneID" id="30207245"/>
<feature type="region of interest" description="Disordered" evidence="1">
    <location>
        <begin position="206"/>
        <end position="369"/>
    </location>
</feature>
<reference evidence="3" key="4">
    <citation type="submission" date="2024-02" db="EMBL/GenBank/DDBJ databases">
        <title>Comparative genomics of Cryptococcus and Kwoniella reveals pathogenesis evolution and contrasting modes of karyotype evolution via chromosome fusion or intercentromeric recombination.</title>
        <authorList>
            <person name="Coelho M.A."/>
            <person name="David-Palma M."/>
            <person name="Shea T."/>
            <person name="Bowers K."/>
            <person name="McGinley-Smith S."/>
            <person name="Mohammad A.W."/>
            <person name="Gnirke A."/>
            <person name="Yurkov A.M."/>
            <person name="Nowrousian M."/>
            <person name="Sun S."/>
            <person name="Cuomo C.A."/>
            <person name="Heitman J."/>
        </authorList>
    </citation>
    <scope>NUCLEOTIDE SEQUENCE</scope>
    <source>
        <strain evidence="3">CBS 10118</strain>
    </source>
</reference>
<dbReference type="OrthoDB" id="2565171at2759"/>
<feature type="compositionally biased region" description="Basic and acidic residues" evidence="1">
    <location>
        <begin position="319"/>
        <end position="351"/>
    </location>
</feature>
<gene>
    <name evidence="2" type="ORF">I302_02846</name>
    <name evidence="3" type="ORF">I302_104138</name>
</gene>